<organism evidence="7 8">
    <name type="scientific">Desulforapulum autotrophicum (strain ATCC 43914 / DSM 3382 / VKM B-1955 / HRM2)</name>
    <name type="common">Desulfobacterium autotrophicum</name>
    <dbReference type="NCBI Taxonomy" id="177437"/>
    <lineage>
        <taxon>Bacteria</taxon>
        <taxon>Pseudomonadati</taxon>
        <taxon>Thermodesulfobacteriota</taxon>
        <taxon>Desulfobacteria</taxon>
        <taxon>Desulfobacterales</taxon>
        <taxon>Desulfobacteraceae</taxon>
        <taxon>Desulforapulum</taxon>
    </lineage>
</organism>
<dbReference type="RefSeq" id="WP_015905539.1">
    <property type="nucleotide sequence ID" value="NC_012108.1"/>
</dbReference>
<evidence type="ECO:0000313" key="7">
    <source>
        <dbReference type="EMBL" id="ACN16793.1"/>
    </source>
</evidence>
<dbReference type="PROSITE" id="PS00688">
    <property type="entry name" value="SIGMA54_INTERACT_3"/>
    <property type="match status" value="1"/>
</dbReference>
<keyword evidence="8" id="KW-1185">Reference proteome</keyword>
<dbReference type="PROSITE" id="PS50045">
    <property type="entry name" value="SIGMA54_INTERACT_4"/>
    <property type="match status" value="1"/>
</dbReference>
<dbReference type="Pfam" id="PF00158">
    <property type="entry name" value="Sigma54_activat"/>
    <property type="match status" value="1"/>
</dbReference>
<dbReference type="Gene3D" id="1.10.10.60">
    <property type="entry name" value="Homeodomain-like"/>
    <property type="match status" value="1"/>
</dbReference>
<dbReference type="PROSITE" id="PS00675">
    <property type="entry name" value="SIGMA54_INTERACT_1"/>
    <property type="match status" value="1"/>
</dbReference>
<dbReference type="InterPro" id="IPR058031">
    <property type="entry name" value="AAA_lid_NorR"/>
</dbReference>
<evidence type="ECO:0000259" key="6">
    <source>
        <dbReference type="PROSITE" id="PS50045"/>
    </source>
</evidence>
<reference evidence="7 8" key="1">
    <citation type="journal article" date="2009" name="Environ. Microbiol.">
        <title>Genome sequence of Desulfobacterium autotrophicum HRM2, a marine sulfate reducer oxidizing organic carbon completely to carbon dioxide.</title>
        <authorList>
            <person name="Strittmatter A.W."/>
            <person name="Liesegang H."/>
            <person name="Rabus R."/>
            <person name="Decker I."/>
            <person name="Amann J."/>
            <person name="Andres S."/>
            <person name="Henne A."/>
            <person name="Fricke W.F."/>
            <person name="Martinez-Arias R."/>
            <person name="Bartels D."/>
            <person name="Goesmann A."/>
            <person name="Krause L."/>
            <person name="Puehler A."/>
            <person name="Klenk H.P."/>
            <person name="Richter M."/>
            <person name="Schuler M."/>
            <person name="Gloeckner F.O."/>
            <person name="Meyerdierks A."/>
            <person name="Gottschalk G."/>
            <person name="Amann R."/>
        </authorList>
    </citation>
    <scope>NUCLEOTIDE SEQUENCE [LARGE SCALE GENOMIC DNA]</scope>
    <source>
        <strain evidence="8">ATCC 43914 / DSM 3382 / HRM2</strain>
    </source>
</reference>
<dbReference type="Proteomes" id="UP000000442">
    <property type="component" value="Chromosome"/>
</dbReference>
<dbReference type="PRINTS" id="PR01590">
    <property type="entry name" value="HTHFIS"/>
</dbReference>
<dbReference type="InterPro" id="IPR025944">
    <property type="entry name" value="Sigma_54_int_dom_CS"/>
</dbReference>
<dbReference type="InterPro" id="IPR002078">
    <property type="entry name" value="Sigma_54_int"/>
</dbReference>
<dbReference type="Pfam" id="PF25601">
    <property type="entry name" value="AAA_lid_14"/>
    <property type="match status" value="1"/>
</dbReference>
<name>C0QAL0_DESAH</name>
<evidence type="ECO:0000256" key="3">
    <source>
        <dbReference type="ARBA" id="ARBA00023015"/>
    </source>
</evidence>
<dbReference type="Gene3D" id="1.10.8.60">
    <property type="match status" value="1"/>
</dbReference>
<evidence type="ECO:0000313" key="8">
    <source>
        <dbReference type="Proteomes" id="UP000000442"/>
    </source>
</evidence>
<dbReference type="eggNOG" id="COG3829">
    <property type="taxonomic scope" value="Bacteria"/>
</dbReference>
<dbReference type="KEGG" id="dat:HRM2_37350"/>
<keyword evidence="3" id="KW-0805">Transcription regulation</keyword>
<dbReference type="SUPFAM" id="SSF52540">
    <property type="entry name" value="P-loop containing nucleoside triphosphate hydrolases"/>
    <property type="match status" value="1"/>
</dbReference>
<dbReference type="AlphaFoldDB" id="C0QAL0"/>
<dbReference type="SMART" id="SM00382">
    <property type="entry name" value="AAA"/>
    <property type="match status" value="1"/>
</dbReference>
<dbReference type="HOGENOM" id="CLU_000445_0_7_7"/>
<dbReference type="EMBL" id="CP001087">
    <property type="protein sequence ID" value="ACN16793.1"/>
    <property type="molecule type" value="Genomic_DNA"/>
</dbReference>
<proteinExistence type="predicted"/>
<keyword evidence="1" id="KW-0547">Nucleotide-binding</keyword>
<gene>
    <name evidence="7" type="ordered locus">HRM2_37350</name>
</gene>
<dbReference type="SUPFAM" id="SSF46689">
    <property type="entry name" value="Homeodomain-like"/>
    <property type="match status" value="1"/>
</dbReference>
<sequence>MMPNVSTKDRSAPIKPDDESRSKVFVFDEIAGASKPIIDLLNVVKKVSVSDSSVLITGESGTGKELIARAIHTNSFRSEGPIVIINCGAIPGELLESELFGHEKGAFTGAHRSRVGRFELADKGTVFLDEIGDMSPDLQVKLLRALQERCIERVGGTTSVDVDIRIISATNKDLSQSMEEGTFREDLFYRLNVIPLHIPPLRERVADIPLLLEHFQRRLGQRVYNYRPKTFSDEVLAIMSAYHWPGNIRELENLMERISVLVEEDLIDPSHLPDHMTNTSPSGELPMMAAVFKSGVGFNDAVESFQRSMILHALNETNWVKARAAEMLKMNRTTLVEKIKKLCIEQELEGPFL</sequence>
<keyword evidence="4" id="KW-0238">DNA-binding</keyword>
<dbReference type="InterPro" id="IPR002197">
    <property type="entry name" value="HTH_Fis"/>
</dbReference>
<dbReference type="InterPro" id="IPR025662">
    <property type="entry name" value="Sigma_54_int_dom_ATP-bd_1"/>
</dbReference>
<feature type="domain" description="Sigma-54 factor interaction" evidence="6">
    <location>
        <begin position="30"/>
        <end position="260"/>
    </location>
</feature>
<dbReference type="FunFam" id="3.40.50.300:FF:000006">
    <property type="entry name" value="DNA-binding transcriptional regulator NtrC"/>
    <property type="match status" value="1"/>
</dbReference>
<protein>
    <submittedName>
        <fullName evidence="7">Sigma-54 dependent two-component transcriptional regulator</fullName>
    </submittedName>
</protein>
<evidence type="ECO:0000256" key="4">
    <source>
        <dbReference type="ARBA" id="ARBA00023125"/>
    </source>
</evidence>
<dbReference type="InterPro" id="IPR003593">
    <property type="entry name" value="AAA+_ATPase"/>
</dbReference>
<dbReference type="PANTHER" id="PTHR32071">
    <property type="entry name" value="TRANSCRIPTIONAL REGULATORY PROTEIN"/>
    <property type="match status" value="1"/>
</dbReference>
<evidence type="ECO:0000256" key="2">
    <source>
        <dbReference type="ARBA" id="ARBA00022840"/>
    </source>
</evidence>
<dbReference type="GO" id="GO:0006355">
    <property type="term" value="P:regulation of DNA-templated transcription"/>
    <property type="evidence" value="ECO:0007669"/>
    <property type="project" value="InterPro"/>
</dbReference>
<dbReference type="CDD" id="cd00009">
    <property type="entry name" value="AAA"/>
    <property type="match status" value="1"/>
</dbReference>
<dbReference type="Pfam" id="PF02954">
    <property type="entry name" value="HTH_8"/>
    <property type="match status" value="1"/>
</dbReference>
<dbReference type="GO" id="GO:0043565">
    <property type="term" value="F:sequence-specific DNA binding"/>
    <property type="evidence" value="ECO:0007669"/>
    <property type="project" value="InterPro"/>
</dbReference>
<dbReference type="PROSITE" id="PS00676">
    <property type="entry name" value="SIGMA54_INTERACT_2"/>
    <property type="match status" value="1"/>
</dbReference>
<keyword evidence="5" id="KW-0804">Transcription</keyword>
<dbReference type="STRING" id="177437.HRM2_37350"/>
<dbReference type="Gene3D" id="3.40.50.300">
    <property type="entry name" value="P-loop containing nucleotide triphosphate hydrolases"/>
    <property type="match status" value="1"/>
</dbReference>
<dbReference type="GO" id="GO:0005524">
    <property type="term" value="F:ATP binding"/>
    <property type="evidence" value="ECO:0007669"/>
    <property type="project" value="UniProtKB-KW"/>
</dbReference>
<dbReference type="InterPro" id="IPR009057">
    <property type="entry name" value="Homeodomain-like_sf"/>
</dbReference>
<evidence type="ECO:0000256" key="1">
    <source>
        <dbReference type="ARBA" id="ARBA00022741"/>
    </source>
</evidence>
<keyword evidence="2" id="KW-0067">ATP-binding</keyword>
<dbReference type="InterPro" id="IPR025943">
    <property type="entry name" value="Sigma_54_int_dom_ATP-bd_2"/>
</dbReference>
<accession>C0QAL0</accession>
<evidence type="ECO:0000256" key="5">
    <source>
        <dbReference type="ARBA" id="ARBA00023163"/>
    </source>
</evidence>
<dbReference type="InterPro" id="IPR027417">
    <property type="entry name" value="P-loop_NTPase"/>
</dbReference>